<keyword evidence="4" id="KW-0808">Transferase</keyword>
<evidence type="ECO:0000256" key="6">
    <source>
        <dbReference type="ARBA" id="ARBA00023056"/>
    </source>
</evidence>
<evidence type="ECO:0000256" key="11">
    <source>
        <dbReference type="ARBA" id="ARBA00050886"/>
    </source>
</evidence>
<evidence type="ECO:0000256" key="10">
    <source>
        <dbReference type="ARBA" id="ARBA00038934"/>
    </source>
</evidence>
<reference evidence="14 15" key="2">
    <citation type="submission" date="2018-11" db="EMBL/GenBank/DDBJ databases">
        <authorList>
            <consortium name="Pathogen Informatics"/>
        </authorList>
    </citation>
    <scope>NUCLEOTIDE SEQUENCE [LARGE SCALE GENOMIC DNA]</scope>
</reference>
<comment type="catalytic activity">
    <reaction evidence="11">
        <text>[1,4-alpha-D-glucosyl](n)-L-tyrosyl-[glycogenin] + UDP-alpha-D-glucose = [1,4-alpha-D-glucosyl](n+1)-L-tyrosyl-[glycogenin] + UDP + H(+)</text>
        <dbReference type="Rhea" id="RHEA:56560"/>
        <dbReference type="Rhea" id="RHEA-COMP:14606"/>
        <dbReference type="Rhea" id="RHEA-COMP:14607"/>
        <dbReference type="ChEBI" id="CHEBI:15378"/>
        <dbReference type="ChEBI" id="CHEBI:58223"/>
        <dbReference type="ChEBI" id="CHEBI:58885"/>
        <dbReference type="ChEBI" id="CHEBI:140574"/>
        <dbReference type="EC" id="2.4.1.186"/>
    </reaction>
</comment>
<keyword evidence="7" id="KW-0325">Glycoprotein</keyword>
<evidence type="ECO:0000256" key="8">
    <source>
        <dbReference type="ARBA" id="ARBA00023211"/>
    </source>
</evidence>
<comment type="function">
    <text evidence="13">Self-glucosylating initiator of glycogen synthesis. It catalyzes the formation of a short alpha (1,4)-glucosyl chain covalently attached via a glucose 1-O-tyrosyl linkage to internal tyrosine residues and these chains act as primers for the elongation reaction catalyzed by glycogen synthase.</text>
</comment>
<evidence type="ECO:0000313" key="14">
    <source>
        <dbReference type="EMBL" id="VDO06007.1"/>
    </source>
</evidence>
<evidence type="ECO:0000256" key="3">
    <source>
        <dbReference type="ARBA" id="ARBA00022490"/>
    </source>
</evidence>
<gene>
    <name evidence="14" type="ORF">HNAJ_LOCUS9489</name>
</gene>
<name>A0A0R3TPS5_RODNA</name>
<evidence type="ECO:0000256" key="2">
    <source>
        <dbReference type="ARBA" id="ARBA00004496"/>
    </source>
</evidence>
<dbReference type="Proteomes" id="UP000278807">
    <property type="component" value="Unassembled WGS sequence"/>
</dbReference>
<dbReference type="OrthoDB" id="2014201at2759"/>
<dbReference type="STRING" id="102285.A0A0R3TPS5"/>
<organism evidence="16">
    <name type="scientific">Rodentolepis nana</name>
    <name type="common">Dwarf tapeworm</name>
    <name type="synonym">Hymenolepis nana</name>
    <dbReference type="NCBI Taxonomy" id="102285"/>
    <lineage>
        <taxon>Eukaryota</taxon>
        <taxon>Metazoa</taxon>
        <taxon>Spiralia</taxon>
        <taxon>Lophotrochozoa</taxon>
        <taxon>Platyhelminthes</taxon>
        <taxon>Cestoda</taxon>
        <taxon>Eucestoda</taxon>
        <taxon>Cyclophyllidea</taxon>
        <taxon>Hymenolepididae</taxon>
        <taxon>Rodentolepis</taxon>
    </lineage>
</organism>
<evidence type="ECO:0000256" key="1">
    <source>
        <dbReference type="ARBA" id="ARBA00001936"/>
    </source>
</evidence>
<reference evidence="16" key="1">
    <citation type="submission" date="2017-02" db="UniProtKB">
        <authorList>
            <consortium name="WormBaseParasite"/>
        </authorList>
    </citation>
    <scope>IDENTIFICATION</scope>
</reference>
<sequence>MDLVERQSYITLATNDEYAIGALVLGQSLRLSKTDKELTILITDGVPHNFRVLLRDVFDNIVLVKSLHSREEGNLNLLRRPDLGITYTKLYCWKLIEFSKCVFLDADTIVLQNIDELFQREEVSAAPDASWPDVFNSGVFVYRPSLETFDKLSLLAKTRGSFDGGDQMPPQAGYSIYNFNKDLLFVPSCYKSSEPFEVSLLSQIDASLVSVDLRSMDQPR</sequence>
<protein>
    <recommendedName>
        <fullName evidence="10">glycogenin glucosyltransferase</fullName>
        <ecNumber evidence="10">2.4.1.186</ecNumber>
    </recommendedName>
</protein>
<dbReference type="AlphaFoldDB" id="A0A0R3TPS5"/>
<dbReference type="SUPFAM" id="SSF53448">
    <property type="entry name" value="Nucleotide-diphospho-sugar transferases"/>
    <property type="match status" value="1"/>
</dbReference>
<dbReference type="Pfam" id="PF01501">
    <property type="entry name" value="Glyco_transf_8"/>
    <property type="match status" value="1"/>
</dbReference>
<dbReference type="GO" id="GO:0005737">
    <property type="term" value="C:cytoplasm"/>
    <property type="evidence" value="ECO:0007669"/>
    <property type="project" value="UniProtKB-SubCell"/>
</dbReference>
<dbReference type="WBParaSite" id="HNAJ_0000949301-mRNA-1">
    <property type="protein sequence ID" value="HNAJ_0000949301-mRNA-1"/>
    <property type="gene ID" value="HNAJ_0000949301"/>
</dbReference>
<dbReference type="PANTHER" id="PTHR11183">
    <property type="entry name" value="GLYCOGENIN SUBFAMILY MEMBER"/>
    <property type="match status" value="1"/>
</dbReference>
<keyword evidence="15" id="KW-1185">Reference proteome</keyword>
<dbReference type="EMBL" id="UZAE01012629">
    <property type="protein sequence ID" value="VDO06007.1"/>
    <property type="molecule type" value="Genomic_DNA"/>
</dbReference>
<evidence type="ECO:0000256" key="5">
    <source>
        <dbReference type="ARBA" id="ARBA00022723"/>
    </source>
</evidence>
<dbReference type="InterPro" id="IPR002495">
    <property type="entry name" value="Glyco_trans_8"/>
</dbReference>
<evidence type="ECO:0000256" key="7">
    <source>
        <dbReference type="ARBA" id="ARBA00023180"/>
    </source>
</evidence>
<accession>A0A0R3TPS5</accession>
<dbReference type="InterPro" id="IPR029044">
    <property type="entry name" value="Nucleotide-diphossugar_trans"/>
</dbReference>
<dbReference type="EC" id="2.4.1.186" evidence="10"/>
<dbReference type="CDD" id="cd02537">
    <property type="entry name" value="GT8_Glycogenin"/>
    <property type="match status" value="1"/>
</dbReference>
<evidence type="ECO:0000256" key="12">
    <source>
        <dbReference type="ARBA" id="ARBA00052293"/>
    </source>
</evidence>
<dbReference type="GO" id="GO:0008466">
    <property type="term" value="F:glycogenin glucosyltransferase activity"/>
    <property type="evidence" value="ECO:0007669"/>
    <property type="project" value="UniProtKB-EC"/>
</dbReference>
<keyword evidence="3" id="KW-0963">Cytoplasm</keyword>
<dbReference type="Gene3D" id="3.90.550.10">
    <property type="entry name" value="Spore Coat Polysaccharide Biosynthesis Protein SpsA, Chain A"/>
    <property type="match status" value="1"/>
</dbReference>
<keyword evidence="8" id="KW-0464">Manganese</keyword>
<comment type="cofactor">
    <cofactor evidence="1">
        <name>Mn(2+)</name>
        <dbReference type="ChEBI" id="CHEBI:29035"/>
    </cofactor>
</comment>
<comment type="similarity">
    <text evidence="9">Belongs to the glycosyltransferase 8 family. Glycogenin subfamily.</text>
</comment>
<keyword evidence="6" id="KW-0320">Glycogen biosynthesis</keyword>
<evidence type="ECO:0000256" key="4">
    <source>
        <dbReference type="ARBA" id="ARBA00022679"/>
    </source>
</evidence>
<dbReference type="InterPro" id="IPR050587">
    <property type="entry name" value="GNT1/Glycosyltrans_8"/>
</dbReference>
<comment type="subcellular location">
    <subcellularLocation>
        <location evidence="2">Cytoplasm</location>
    </subcellularLocation>
</comment>
<dbReference type="FunFam" id="3.90.550.10:FF:000092">
    <property type="entry name" value="Glycogenin 2"/>
    <property type="match status" value="1"/>
</dbReference>
<dbReference type="GO" id="GO:0046872">
    <property type="term" value="F:metal ion binding"/>
    <property type="evidence" value="ECO:0007669"/>
    <property type="project" value="UniProtKB-KW"/>
</dbReference>
<evidence type="ECO:0000313" key="16">
    <source>
        <dbReference type="WBParaSite" id="HNAJ_0000949301-mRNA-1"/>
    </source>
</evidence>
<evidence type="ECO:0000256" key="13">
    <source>
        <dbReference type="ARBA" id="ARBA00057883"/>
    </source>
</evidence>
<evidence type="ECO:0000256" key="9">
    <source>
        <dbReference type="ARBA" id="ARBA00038162"/>
    </source>
</evidence>
<dbReference type="GO" id="GO:0005978">
    <property type="term" value="P:glycogen biosynthetic process"/>
    <property type="evidence" value="ECO:0007669"/>
    <property type="project" value="UniProtKB-KW"/>
</dbReference>
<keyword evidence="5" id="KW-0479">Metal-binding</keyword>
<evidence type="ECO:0000313" key="15">
    <source>
        <dbReference type="Proteomes" id="UP000278807"/>
    </source>
</evidence>
<comment type="catalytic activity">
    <reaction evidence="12">
        <text>L-tyrosyl-[glycogenin] + UDP-alpha-D-glucose = alpha-D-glucosyl-L-tyrosyl-[glycogenin] + UDP + H(+)</text>
        <dbReference type="Rhea" id="RHEA:23360"/>
        <dbReference type="Rhea" id="RHEA-COMP:14604"/>
        <dbReference type="Rhea" id="RHEA-COMP:14605"/>
        <dbReference type="ChEBI" id="CHEBI:15378"/>
        <dbReference type="ChEBI" id="CHEBI:46858"/>
        <dbReference type="ChEBI" id="CHEBI:58223"/>
        <dbReference type="ChEBI" id="CHEBI:58885"/>
        <dbReference type="ChEBI" id="CHEBI:140573"/>
        <dbReference type="EC" id="2.4.1.186"/>
    </reaction>
</comment>
<proteinExistence type="inferred from homology"/>